<dbReference type="RefSeq" id="WP_300446489.1">
    <property type="nucleotide sequence ID" value="NZ_CP145316.1"/>
</dbReference>
<proteinExistence type="predicted"/>
<reference evidence="2 3" key="1">
    <citation type="submission" date="2024-02" db="EMBL/GenBank/DDBJ databases">
        <title>Genome and pathogenicity analysis of Helicobacter mastomyrinus isolated from mice.</title>
        <authorList>
            <person name="Zhu L."/>
        </authorList>
    </citation>
    <scope>NUCLEOTIDE SEQUENCE [LARGE SCALE GENOMIC DNA]</scope>
    <source>
        <strain evidence="2 3">Hm-17</strain>
    </source>
</reference>
<evidence type="ECO:0000313" key="3">
    <source>
        <dbReference type="Proteomes" id="UP001434737"/>
    </source>
</evidence>
<keyword evidence="1" id="KW-0732">Signal</keyword>
<organism evidence="2 3">
    <name type="scientific">Helicobacter mastomyrinus</name>
    <dbReference type="NCBI Taxonomy" id="287948"/>
    <lineage>
        <taxon>Bacteria</taxon>
        <taxon>Pseudomonadati</taxon>
        <taxon>Campylobacterota</taxon>
        <taxon>Epsilonproteobacteria</taxon>
        <taxon>Campylobacterales</taxon>
        <taxon>Helicobacteraceae</taxon>
        <taxon>Helicobacter</taxon>
    </lineage>
</organism>
<dbReference type="Proteomes" id="UP001434737">
    <property type="component" value="Chromosome"/>
</dbReference>
<dbReference type="PROSITE" id="PS51257">
    <property type="entry name" value="PROKAR_LIPOPROTEIN"/>
    <property type="match status" value="1"/>
</dbReference>
<feature type="chain" id="PRO_5046764072" description="Lipoprotein" evidence="1">
    <location>
        <begin position="25"/>
        <end position="128"/>
    </location>
</feature>
<evidence type="ECO:0000256" key="1">
    <source>
        <dbReference type="SAM" id="SignalP"/>
    </source>
</evidence>
<keyword evidence="3" id="KW-1185">Reference proteome</keyword>
<evidence type="ECO:0000313" key="2">
    <source>
        <dbReference type="EMBL" id="XAM19023.1"/>
    </source>
</evidence>
<protein>
    <recommendedName>
        <fullName evidence="4">Lipoprotein</fullName>
    </recommendedName>
</protein>
<sequence length="128" mass="13605">MKKLSLVACAILFAGCLSSLPTLQADLEESAKTQVAQQIQKPLELTYGKVLNEEELASLNQCVSGEIVRQLTQEEKLFLGGSAVEKASVVESAKSTAQKLLPTSDEVKNAIKTCSVAIGIAKTIGKLK</sequence>
<feature type="signal peptide" evidence="1">
    <location>
        <begin position="1"/>
        <end position="24"/>
    </location>
</feature>
<dbReference type="EMBL" id="CP145316">
    <property type="protein sequence ID" value="XAM19023.1"/>
    <property type="molecule type" value="Genomic_DNA"/>
</dbReference>
<evidence type="ECO:0008006" key="4">
    <source>
        <dbReference type="Google" id="ProtNLM"/>
    </source>
</evidence>
<name>A0ABZ3FA42_9HELI</name>
<gene>
    <name evidence="2" type="ORF">V3I05_04940</name>
</gene>
<accession>A0ABZ3FA42</accession>